<feature type="domain" description="Xylose isomerase-like TIM barrel" evidence="1">
    <location>
        <begin position="24"/>
        <end position="260"/>
    </location>
</feature>
<dbReference type="GO" id="GO:0050114">
    <property type="term" value="F:myo-inosose-2 dehydratase activity"/>
    <property type="evidence" value="ECO:0007669"/>
    <property type="project" value="UniProtKB-EC"/>
</dbReference>
<dbReference type="EMBL" id="CP027059">
    <property type="protein sequence ID" value="UQZ85424.1"/>
    <property type="molecule type" value="Genomic_DNA"/>
</dbReference>
<dbReference type="EC" id="4.2.1.44" evidence="2"/>
<keyword evidence="3" id="KW-1185">Reference proteome</keyword>
<name>A0ABY4RVN7_9BACL</name>
<reference evidence="2" key="1">
    <citation type="submission" date="2018-02" db="EMBL/GenBank/DDBJ databases">
        <authorList>
            <person name="Kim S.-K."/>
            <person name="Jung H.-I."/>
            <person name="Lee S.-W."/>
        </authorList>
    </citation>
    <scope>NUCLEOTIDE SEQUENCE</scope>
    <source>
        <strain evidence="2">SK3146</strain>
    </source>
</reference>
<dbReference type="Proteomes" id="UP001057134">
    <property type="component" value="Chromosome"/>
</dbReference>
<sequence>MSLELGLQLYTVRHELMKDPVGALEKVAELGYSNLELAIHYSDAEGVGGYSVYGLRAPELKRCLDRLNMKALNAQMFPIESVNWDYLIPFAQEIGMPAASISMHMFKNKQAVLDFSDQLNRCGETCQKHGLDFYYHNHFQEFQKFDGVYVMDLILQHTDPALVKIEFDTYWALRGGVDPCEYLRVLGNRCDLVHQKDMPASALPVNWFDVFGVDSDITLDKKLGTSSPEQFTEIGSGVMDIAAIIQTVRDMGIVKTIFIEQDFSALNQFDCAKINFAQMTKLLGR</sequence>
<dbReference type="PANTHER" id="PTHR12110">
    <property type="entry name" value="HYDROXYPYRUVATE ISOMERASE"/>
    <property type="match status" value="1"/>
</dbReference>
<accession>A0ABY4RVN7</accession>
<evidence type="ECO:0000259" key="1">
    <source>
        <dbReference type="Pfam" id="PF01261"/>
    </source>
</evidence>
<evidence type="ECO:0000313" key="3">
    <source>
        <dbReference type="Proteomes" id="UP001057134"/>
    </source>
</evidence>
<protein>
    <submittedName>
        <fullName evidence="2">Inosose dehydratase</fullName>
        <ecNumber evidence="2">4.2.1.44</ecNumber>
    </submittedName>
</protein>
<reference evidence="2" key="2">
    <citation type="journal article" date="2021" name="J Anim Sci Technol">
        <title>Complete genome sequence of Paenibacillus konkukensis sp. nov. SK3146 as a potential probiotic strain.</title>
        <authorList>
            <person name="Jung H.I."/>
            <person name="Park S."/>
            <person name="Niu K.M."/>
            <person name="Lee S.W."/>
            <person name="Kothari D."/>
            <person name="Yi K.J."/>
            <person name="Kim S.K."/>
        </authorList>
    </citation>
    <scope>NUCLEOTIDE SEQUENCE</scope>
    <source>
        <strain evidence="2">SK3146</strain>
    </source>
</reference>
<dbReference type="Gene3D" id="3.20.20.150">
    <property type="entry name" value="Divalent-metal-dependent TIM barrel enzymes"/>
    <property type="match status" value="1"/>
</dbReference>
<dbReference type="Pfam" id="PF01261">
    <property type="entry name" value="AP_endonuc_2"/>
    <property type="match status" value="1"/>
</dbReference>
<evidence type="ECO:0000313" key="2">
    <source>
        <dbReference type="EMBL" id="UQZ85424.1"/>
    </source>
</evidence>
<gene>
    <name evidence="2" type="primary">iolE_8</name>
    <name evidence="2" type="ORF">SK3146_04713</name>
</gene>
<dbReference type="PANTHER" id="PTHR12110:SF41">
    <property type="entry name" value="INOSOSE DEHYDRATASE"/>
    <property type="match status" value="1"/>
</dbReference>
<proteinExistence type="predicted"/>
<dbReference type="InterPro" id="IPR036237">
    <property type="entry name" value="Xyl_isomerase-like_sf"/>
</dbReference>
<dbReference type="RefSeq" id="WP_249861056.1">
    <property type="nucleotide sequence ID" value="NZ_CP027059.1"/>
</dbReference>
<organism evidence="2 3">
    <name type="scientific">Paenibacillus konkukensis</name>
    <dbReference type="NCBI Taxonomy" id="2020716"/>
    <lineage>
        <taxon>Bacteria</taxon>
        <taxon>Bacillati</taxon>
        <taxon>Bacillota</taxon>
        <taxon>Bacilli</taxon>
        <taxon>Bacillales</taxon>
        <taxon>Paenibacillaceae</taxon>
        <taxon>Paenibacillus</taxon>
    </lineage>
</organism>
<dbReference type="InterPro" id="IPR013022">
    <property type="entry name" value="Xyl_isomerase-like_TIM-brl"/>
</dbReference>
<keyword evidence="2" id="KW-0456">Lyase</keyword>
<dbReference type="InterPro" id="IPR050312">
    <property type="entry name" value="IolE/XylAMocC-like"/>
</dbReference>
<dbReference type="SUPFAM" id="SSF51658">
    <property type="entry name" value="Xylose isomerase-like"/>
    <property type="match status" value="1"/>
</dbReference>